<dbReference type="PANTHER" id="PTHR11895:SF7">
    <property type="entry name" value="GLUTAMYL-TRNA(GLN) AMIDOTRANSFERASE SUBUNIT A, MITOCHONDRIAL"/>
    <property type="match status" value="1"/>
</dbReference>
<dbReference type="InterPro" id="IPR023631">
    <property type="entry name" value="Amidase_dom"/>
</dbReference>
<sequence length="131" mass="13778">MLDSPSSRPPRTAFPTLTDQLYQLASGAVSSVELVARSLAAIEASQPTLNAFRVVLADQARADAVRADRQRAAGAQQPLLGIPIAVKDDVDIAGMPTRFGADGTVRPAREDSEVVRRLRAAGAVIVGKTNT</sequence>
<keyword evidence="6" id="KW-1185">Reference proteome</keyword>
<dbReference type="InterPro" id="IPR000120">
    <property type="entry name" value="Amidase"/>
</dbReference>
<dbReference type="Gene3D" id="3.90.1300.10">
    <property type="entry name" value="Amidase signature (AS) domain"/>
    <property type="match status" value="1"/>
</dbReference>
<proteinExistence type="inferred from homology"/>
<evidence type="ECO:0000256" key="1">
    <source>
        <dbReference type="ARBA" id="ARBA00001311"/>
    </source>
</evidence>
<comment type="caution">
    <text evidence="5">The sequence shown here is derived from an EMBL/GenBank/DDBJ whole genome shotgun (WGS) entry which is preliminary data.</text>
</comment>
<dbReference type="Proteomes" id="UP001168823">
    <property type="component" value="Unassembled WGS sequence"/>
</dbReference>
<accession>A0ABT8UP60</accession>
<protein>
    <recommendedName>
        <fullName evidence="3">amidase</fullName>
        <ecNumber evidence="3">3.5.1.4</ecNumber>
    </recommendedName>
</protein>
<dbReference type="EMBL" id="JAUMSQ010000262">
    <property type="protein sequence ID" value="MDO3638951.1"/>
    <property type="molecule type" value="Genomic_DNA"/>
</dbReference>
<evidence type="ECO:0000313" key="5">
    <source>
        <dbReference type="EMBL" id="MDO3638951.1"/>
    </source>
</evidence>
<dbReference type="Pfam" id="PF01425">
    <property type="entry name" value="Amidase"/>
    <property type="match status" value="1"/>
</dbReference>
<dbReference type="RefSeq" id="WP_302916164.1">
    <property type="nucleotide sequence ID" value="NZ_JAUMSQ010000262.1"/>
</dbReference>
<dbReference type="InterPro" id="IPR036928">
    <property type="entry name" value="AS_sf"/>
</dbReference>
<reference evidence="5" key="1">
    <citation type="submission" date="2023-07" db="EMBL/GenBank/DDBJ databases">
        <title>Mycolicibacterium sp. nov., a novel bacterial species.</title>
        <authorList>
            <person name="Cao Y."/>
        </authorList>
    </citation>
    <scope>NUCLEOTIDE SEQUENCE</scope>
    <source>
        <strain evidence="5">KC 300</strain>
    </source>
</reference>
<comment type="similarity">
    <text evidence="2">Belongs to the amidase family.</text>
</comment>
<organism evidence="5 6">
    <name type="scientific">Mycolicibacterium arseniciresistens</name>
    <dbReference type="NCBI Taxonomy" id="3062257"/>
    <lineage>
        <taxon>Bacteria</taxon>
        <taxon>Bacillati</taxon>
        <taxon>Actinomycetota</taxon>
        <taxon>Actinomycetes</taxon>
        <taxon>Mycobacteriales</taxon>
        <taxon>Mycobacteriaceae</taxon>
        <taxon>Mycolicibacterium</taxon>
    </lineage>
</organism>
<evidence type="ECO:0000259" key="4">
    <source>
        <dbReference type="Pfam" id="PF01425"/>
    </source>
</evidence>
<evidence type="ECO:0000256" key="3">
    <source>
        <dbReference type="ARBA" id="ARBA00012922"/>
    </source>
</evidence>
<dbReference type="EC" id="3.5.1.4" evidence="3"/>
<dbReference type="SUPFAM" id="SSF75304">
    <property type="entry name" value="Amidase signature (AS) enzymes"/>
    <property type="match status" value="1"/>
</dbReference>
<feature type="domain" description="Amidase" evidence="4">
    <location>
        <begin position="33"/>
        <end position="131"/>
    </location>
</feature>
<dbReference type="PANTHER" id="PTHR11895">
    <property type="entry name" value="TRANSAMIDASE"/>
    <property type="match status" value="1"/>
</dbReference>
<comment type="catalytic activity">
    <reaction evidence="1">
        <text>a monocarboxylic acid amide + H2O = a monocarboxylate + NH4(+)</text>
        <dbReference type="Rhea" id="RHEA:12020"/>
        <dbReference type="ChEBI" id="CHEBI:15377"/>
        <dbReference type="ChEBI" id="CHEBI:28938"/>
        <dbReference type="ChEBI" id="CHEBI:35757"/>
        <dbReference type="ChEBI" id="CHEBI:83628"/>
        <dbReference type="EC" id="3.5.1.4"/>
    </reaction>
</comment>
<name>A0ABT8UP60_9MYCO</name>
<evidence type="ECO:0000256" key="2">
    <source>
        <dbReference type="ARBA" id="ARBA00009199"/>
    </source>
</evidence>
<feature type="non-terminal residue" evidence="5">
    <location>
        <position position="131"/>
    </location>
</feature>
<gene>
    <name evidence="5" type="ORF">Q2100_24640</name>
</gene>
<evidence type="ECO:0000313" key="6">
    <source>
        <dbReference type="Proteomes" id="UP001168823"/>
    </source>
</evidence>